<keyword evidence="1" id="KW-0175">Coiled coil</keyword>
<dbReference type="STRING" id="1123231.SAMN02745189_01867"/>
<dbReference type="PROSITE" id="PS51257">
    <property type="entry name" value="PROKAR_LIPOPROTEIN"/>
    <property type="match status" value="1"/>
</dbReference>
<accession>A0A1M7HHJ6</accession>
<dbReference type="Pfam" id="PF10368">
    <property type="entry name" value="YkyA"/>
    <property type="match status" value="1"/>
</dbReference>
<dbReference type="AlphaFoldDB" id="A0A1M7HHJ6"/>
<dbReference type="OrthoDB" id="2389405at2"/>
<protein>
    <submittedName>
        <fullName evidence="2">Putative cell-wall binding lipoprotein</fullName>
    </submittedName>
</protein>
<dbReference type="SUPFAM" id="SSF140423">
    <property type="entry name" value="MW0975(SA0943)-like"/>
    <property type="match status" value="1"/>
</dbReference>
<evidence type="ECO:0000313" key="3">
    <source>
        <dbReference type="Proteomes" id="UP000184206"/>
    </source>
</evidence>
<evidence type="ECO:0000256" key="1">
    <source>
        <dbReference type="SAM" id="Coils"/>
    </source>
</evidence>
<organism evidence="2 3">
    <name type="scientific">Lacicoccus alkaliphilus DSM 16010</name>
    <dbReference type="NCBI Taxonomy" id="1123231"/>
    <lineage>
        <taxon>Bacteria</taxon>
        <taxon>Bacillati</taxon>
        <taxon>Bacillota</taxon>
        <taxon>Bacilli</taxon>
        <taxon>Bacillales</taxon>
        <taxon>Salinicoccaceae</taxon>
        <taxon>Lacicoccus</taxon>
    </lineage>
</organism>
<sequence length="210" mass="23326">MRISLQKMFLVSGVTLVMGGCGNGSAQVEDQMEALEEAPLQHELQTLIDYENRLQDDFESALEEDDTSVFAESTAAVFANVDSRRGTLEDLNESTSTYESVQQELQEVSFSEDEAEIEGTVSAMIENLQTITGTMESFLPQYEETLSGELDYFNSLGEESADYEHFTDGVGTVNEHHEDLNDHYRSLNASLTELNENKAQALEIINGEGE</sequence>
<dbReference type="Proteomes" id="UP000184206">
    <property type="component" value="Unassembled WGS sequence"/>
</dbReference>
<feature type="coiled-coil region" evidence="1">
    <location>
        <begin position="177"/>
        <end position="204"/>
    </location>
</feature>
<keyword evidence="3" id="KW-1185">Reference proteome</keyword>
<evidence type="ECO:0000313" key="2">
    <source>
        <dbReference type="EMBL" id="SHM27940.1"/>
    </source>
</evidence>
<dbReference type="RefSeq" id="WP_072710306.1">
    <property type="nucleotide sequence ID" value="NZ_FRCF01000008.1"/>
</dbReference>
<reference evidence="2 3" key="1">
    <citation type="submission" date="2016-11" db="EMBL/GenBank/DDBJ databases">
        <authorList>
            <person name="Jaros S."/>
            <person name="Januszkiewicz K."/>
            <person name="Wedrychowicz H."/>
        </authorList>
    </citation>
    <scope>NUCLEOTIDE SEQUENCE [LARGE SCALE GENOMIC DNA]</scope>
    <source>
        <strain evidence="2 3">DSM 16010</strain>
    </source>
</reference>
<proteinExistence type="predicted"/>
<name>A0A1M7HHJ6_9BACL</name>
<keyword evidence="2" id="KW-0449">Lipoprotein</keyword>
<dbReference type="EMBL" id="FRCF01000008">
    <property type="protein sequence ID" value="SHM27940.1"/>
    <property type="molecule type" value="Genomic_DNA"/>
</dbReference>
<dbReference type="InterPro" id="IPR019454">
    <property type="entry name" value="Lipoprot_YkyA-like"/>
</dbReference>
<gene>
    <name evidence="2" type="ORF">SAMN02745189_01867</name>
</gene>
<dbReference type="InterPro" id="IPR036785">
    <property type="entry name" value="YkyA-like_sf"/>
</dbReference>
<dbReference type="Gene3D" id="1.20.120.570">
    <property type="entry name" value="YkyA-like"/>
    <property type="match status" value="1"/>
</dbReference>